<gene>
    <name evidence="1" type="ORF">Fot_12723</name>
</gene>
<name>A0ABD1W1W4_9LAMI</name>
<organism evidence="1 2">
    <name type="scientific">Forsythia ovata</name>
    <dbReference type="NCBI Taxonomy" id="205694"/>
    <lineage>
        <taxon>Eukaryota</taxon>
        <taxon>Viridiplantae</taxon>
        <taxon>Streptophyta</taxon>
        <taxon>Embryophyta</taxon>
        <taxon>Tracheophyta</taxon>
        <taxon>Spermatophyta</taxon>
        <taxon>Magnoliopsida</taxon>
        <taxon>eudicotyledons</taxon>
        <taxon>Gunneridae</taxon>
        <taxon>Pentapetalae</taxon>
        <taxon>asterids</taxon>
        <taxon>lamiids</taxon>
        <taxon>Lamiales</taxon>
        <taxon>Oleaceae</taxon>
        <taxon>Forsythieae</taxon>
        <taxon>Forsythia</taxon>
    </lineage>
</organism>
<evidence type="ECO:0000313" key="1">
    <source>
        <dbReference type="EMBL" id="KAL2543490.1"/>
    </source>
</evidence>
<sequence length="145" mass="15819">MDVILLMQLSLGGSHGHSGVTNVGGYAFKDVISGQGVLPNVVNTGRIAHSVGHLVGGGNITITSGLGSAGMANQAGPSSRLNLTELEFQTLYFLEIHEMEHEQEVLNNDQGRRNQQWLHQKMSLWLCIGKAHYVDHHKGKQRVLQ</sequence>
<dbReference type="AlphaFoldDB" id="A0ABD1W1W4"/>
<proteinExistence type="predicted"/>
<accession>A0ABD1W1W4</accession>
<evidence type="ECO:0000313" key="2">
    <source>
        <dbReference type="Proteomes" id="UP001604277"/>
    </source>
</evidence>
<dbReference type="EMBL" id="JBFOLJ010000004">
    <property type="protein sequence ID" value="KAL2543490.1"/>
    <property type="molecule type" value="Genomic_DNA"/>
</dbReference>
<comment type="caution">
    <text evidence="1">The sequence shown here is derived from an EMBL/GenBank/DDBJ whole genome shotgun (WGS) entry which is preliminary data.</text>
</comment>
<keyword evidence="2" id="KW-1185">Reference proteome</keyword>
<protein>
    <submittedName>
        <fullName evidence="1">NOT2/NOT3/NOT5 C-terminal domain-containing protein</fullName>
    </submittedName>
</protein>
<dbReference type="Proteomes" id="UP001604277">
    <property type="component" value="Unassembled WGS sequence"/>
</dbReference>
<reference evidence="2" key="1">
    <citation type="submission" date="2024-07" db="EMBL/GenBank/DDBJ databases">
        <title>Two chromosome-level genome assemblies of Korean endemic species Abeliophyllum distichum and Forsythia ovata (Oleaceae).</title>
        <authorList>
            <person name="Jang H."/>
        </authorList>
    </citation>
    <scope>NUCLEOTIDE SEQUENCE [LARGE SCALE GENOMIC DNA]</scope>
</reference>